<name>A0A3Q3W8E1_MOLML</name>
<dbReference type="GO" id="GO:0004519">
    <property type="term" value="F:endonuclease activity"/>
    <property type="evidence" value="ECO:0007669"/>
    <property type="project" value="UniProtKB-KW"/>
</dbReference>
<keyword evidence="4" id="KW-0255">Endonuclease</keyword>
<evidence type="ECO:0000256" key="2">
    <source>
        <dbReference type="ARBA" id="ARBA00022695"/>
    </source>
</evidence>
<evidence type="ECO:0000259" key="6">
    <source>
        <dbReference type="Pfam" id="PF18697"/>
    </source>
</evidence>
<reference evidence="7" key="2">
    <citation type="submission" date="2025-09" db="UniProtKB">
        <authorList>
            <consortium name="Ensembl"/>
        </authorList>
    </citation>
    <scope>IDENTIFICATION</scope>
</reference>
<dbReference type="PANTHER" id="PTHR35450:SF2">
    <property type="entry name" value="REVERSE TRANSCRIPTASE DOMAIN-CONTAINING PROTEIN"/>
    <property type="match status" value="1"/>
</dbReference>
<dbReference type="InterPro" id="IPR040643">
    <property type="entry name" value="MLVIN_C"/>
</dbReference>
<evidence type="ECO:0000256" key="1">
    <source>
        <dbReference type="ARBA" id="ARBA00022679"/>
    </source>
</evidence>
<evidence type="ECO:0000313" key="7">
    <source>
        <dbReference type="Ensembl" id="ENSMMOP00000010633.1"/>
    </source>
</evidence>
<sequence length="112" mass="13026">MPTTHPIKLGTWLLIKDLQRNQERWRGPYQVILSTPMAVRIAERDSWVHLSHFRNSLDSWPKEEIEGTDIKTRKLLTMLGGFHPKSSTLRLYTKWKQGGRGLVSVRATSKMK</sequence>
<dbReference type="Proteomes" id="UP000261620">
    <property type="component" value="Unplaced"/>
</dbReference>
<keyword evidence="3" id="KW-0540">Nuclease</keyword>
<keyword evidence="8" id="KW-1185">Reference proteome</keyword>
<dbReference type="GO" id="GO:0016779">
    <property type="term" value="F:nucleotidyltransferase activity"/>
    <property type="evidence" value="ECO:0007669"/>
    <property type="project" value="UniProtKB-KW"/>
</dbReference>
<dbReference type="Pfam" id="PF18697">
    <property type="entry name" value="MLVIN_C"/>
    <property type="match status" value="1"/>
</dbReference>
<keyword evidence="1" id="KW-0808">Transferase</keyword>
<feature type="domain" description="Murine leukemia virus integrase C-terminal" evidence="6">
    <location>
        <begin position="5"/>
        <end position="55"/>
    </location>
</feature>
<protein>
    <recommendedName>
        <fullName evidence="6">Murine leukemia virus integrase C-terminal domain-containing protein</fullName>
    </recommendedName>
</protein>
<dbReference type="GO" id="GO:0016787">
    <property type="term" value="F:hydrolase activity"/>
    <property type="evidence" value="ECO:0007669"/>
    <property type="project" value="UniProtKB-KW"/>
</dbReference>
<evidence type="ECO:0000313" key="8">
    <source>
        <dbReference type="Proteomes" id="UP000261620"/>
    </source>
</evidence>
<keyword evidence="5" id="KW-0378">Hydrolase</keyword>
<accession>A0A3Q3W8E1</accession>
<dbReference type="Ensembl" id="ENSMMOT00000010816.1">
    <property type="protein sequence ID" value="ENSMMOP00000010633.1"/>
    <property type="gene ID" value="ENSMMOG00000008204.1"/>
</dbReference>
<dbReference type="AlphaFoldDB" id="A0A3Q3W8E1"/>
<evidence type="ECO:0000256" key="3">
    <source>
        <dbReference type="ARBA" id="ARBA00022722"/>
    </source>
</evidence>
<organism evidence="7 8">
    <name type="scientific">Mola mola</name>
    <name type="common">Ocean sunfish</name>
    <name type="synonym">Tetraodon mola</name>
    <dbReference type="NCBI Taxonomy" id="94237"/>
    <lineage>
        <taxon>Eukaryota</taxon>
        <taxon>Metazoa</taxon>
        <taxon>Chordata</taxon>
        <taxon>Craniata</taxon>
        <taxon>Vertebrata</taxon>
        <taxon>Euteleostomi</taxon>
        <taxon>Actinopterygii</taxon>
        <taxon>Neopterygii</taxon>
        <taxon>Teleostei</taxon>
        <taxon>Neoteleostei</taxon>
        <taxon>Acanthomorphata</taxon>
        <taxon>Eupercaria</taxon>
        <taxon>Tetraodontiformes</taxon>
        <taxon>Molidae</taxon>
        <taxon>Mola</taxon>
    </lineage>
</organism>
<proteinExistence type="predicted"/>
<evidence type="ECO:0000256" key="4">
    <source>
        <dbReference type="ARBA" id="ARBA00022759"/>
    </source>
</evidence>
<keyword evidence="2" id="KW-0548">Nucleotidyltransferase</keyword>
<evidence type="ECO:0000256" key="5">
    <source>
        <dbReference type="ARBA" id="ARBA00022801"/>
    </source>
</evidence>
<dbReference type="Gene3D" id="2.30.30.850">
    <property type="match status" value="1"/>
</dbReference>
<dbReference type="PANTHER" id="PTHR35450">
    <property type="entry name" value="REVERSE TRANSCRIPTASE DOMAIN-CONTAINING PROTEIN"/>
    <property type="match status" value="1"/>
</dbReference>
<reference evidence="7" key="1">
    <citation type="submission" date="2025-08" db="UniProtKB">
        <authorList>
            <consortium name="Ensembl"/>
        </authorList>
    </citation>
    <scope>IDENTIFICATION</scope>
</reference>
<dbReference type="STRING" id="94237.ENSMMOP00000010633"/>